<sequence>MRRLEGLVLINCSISMTRNGELASEGNGSACLGHPLNALAWLAGWLARTMARFGDPMKAGDVVLSGALGPMVPVEAGDLFIATIEHIGTISTHFESKALTLL</sequence>
<protein>
    <submittedName>
        <fullName evidence="3">2-keto-4-pentenoate hydratase</fullName>
        <ecNumber evidence="3">4.2.1.80</ecNumber>
    </submittedName>
</protein>
<feature type="domain" description="Fumarylacetoacetase-like C-terminal" evidence="2">
    <location>
        <begin position="11"/>
        <end position="93"/>
    </location>
</feature>
<dbReference type="PANTHER" id="PTHR30143:SF0">
    <property type="entry name" value="2-KETO-4-PENTENOATE HYDRATASE"/>
    <property type="match status" value="1"/>
</dbReference>
<evidence type="ECO:0000256" key="1">
    <source>
        <dbReference type="ARBA" id="ARBA00023239"/>
    </source>
</evidence>
<dbReference type="Pfam" id="PF01557">
    <property type="entry name" value="FAA_hydrolase"/>
    <property type="match status" value="1"/>
</dbReference>
<reference evidence="3 4" key="1">
    <citation type="submission" date="2018-08" db="EMBL/GenBank/DDBJ databases">
        <title>Whole Genome Sequence of the Moderate Halophilic Marine Bacterium Marinobacter litoralis Sw-45.</title>
        <authorList>
            <person name="Musa H."/>
        </authorList>
    </citation>
    <scope>NUCLEOTIDE SEQUENCE [LARGE SCALE GENOMIC DNA]</scope>
    <source>
        <strain evidence="3 4">Sw-45</strain>
    </source>
</reference>
<dbReference type="Proteomes" id="UP000265903">
    <property type="component" value="Unassembled WGS sequence"/>
</dbReference>
<dbReference type="GO" id="GO:0005737">
    <property type="term" value="C:cytoplasm"/>
    <property type="evidence" value="ECO:0007669"/>
    <property type="project" value="TreeGrafter"/>
</dbReference>
<keyword evidence="4" id="KW-1185">Reference proteome</keyword>
<evidence type="ECO:0000259" key="2">
    <source>
        <dbReference type="Pfam" id="PF01557"/>
    </source>
</evidence>
<dbReference type="Gene3D" id="3.90.850.10">
    <property type="entry name" value="Fumarylacetoacetase-like, C-terminal domain"/>
    <property type="match status" value="1"/>
</dbReference>
<comment type="caution">
    <text evidence="3">The sequence shown here is derived from an EMBL/GenBank/DDBJ whole genome shotgun (WGS) entry which is preliminary data.</text>
</comment>
<dbReference type="EC" id="4.2.1.80" evidence="3"/>
<keyword evidence="1 3" id="KW-0456">Lyase</keyword>
<dbReference type="InterPro" id="IPR011234">
    <property type="entry name" value="Fumarylacetoacetase-like_C"/>
</dbReference>
<evidence type="ECO:0000313" key="4">
    <source>
        <dbReference type="Proteomes" id="UP000265903"/>
    </source>
</evidence>
<dbReference type="AlphaFoldDB" id="A0A3M2RKC1"/>
<evidence type="ECO:0000313" key="3">
    <source>
        <dbReference type="EMBL" id="RMJ05776.1"/>
    </source>
</evidence>
<name>A0A3M2RKC1_9GAMM</name>
<dbReference type="EMBL" id="QMDL01000001">
    <property type="protein sequence ID" value="RMJ05776.1"/>
    <property type="molecule type" value="Genomic_DNA"/>
</dbReference>
<dbReference type="InterPro" id="IPR036663">
    <property type="entry name" value="Fumarylacetoacetase_C_sf"/>
</dbReference>
<dbReference type="InterPro" id="IPR050772">
    <property type="entry name" value="Hydratase-Decarb/MhpD_sf"/>
</dbReference>
<dbReference type="SUPFAM" id="SSF56529">
    <property type="entry name" value="FAH"/>
    <property type="match status" value="1"/>
</dbReference>
<gene>
    <name evidence="3" type="primary">mhpD</name>
    <name evidence="3" type="ORF">DOQ08_00452</name>
</gene>
<accession>A0A3M2RKC1</accession>
<dbReference type="PANTHER" id="PTHR30143">
    <property type="entry name" value="ACID HYDRATASE"/>
    <property type="match status" value="1"/>
</dbReference>
<dbReference type="GO" id="GO:0008684">
    <property type="term" value="F:2-oxopent-4-enoate hydratase activity"/>
    <property type="evidence" value="ECO:0007669"/>
    <property type="project" value="UniProtKB-EC"/>
</dbReference>
<proteinExistence type="predicted"/>
<organism evidence="3 4">
    <name type="scientific">Marinobacter litoralis</name>
    <dbReference type="NCBI Taxonomy" id="187981"/>
    <lineage>
        <taxon>Bacteria</taxon>
        <taxon>Pseudomonadati</taxon>
        <taxon>Pseudomonadota</taxon>
        <taxon>Gammaproteobacteria</taxon>
        <taxon>Pseudomonadales</taxon>
        <taxon>Marinobacteraceae</taxon>
        <taxon>Marinobacter</taxon>
    </lineage>
</organism>